<dbReference type="GO" id="GO:0098609">
    <property type="term" value="P:cell-cell adhesion"/>
    <property type="evidence" value="ECO:0007669"/>
    <property type="project" value="TreeGrafter"/>
</dbReference>
<evidence type="ECO:0000256" key="2">
    <source>
        <dbReference type="ARBA" id="ARBA00022490"/>
    </source>
</evidence>
<evidence type="ECO:0000256" key="4">
    <source>
        <dbReference type="SAM" id="Coils"/>
    </source>
</evidence>
<evidence type="ECO:0000256" key="3">
    <source>
        <dbReference type="ARBA" id="ARBA00023212"/>
    </source>
</evidence>
<dbReference type="InterPro" id="IPR019748">
    <property type="entry name" value="FERM_central"/>
</dbReference>
<dbReference type="OrthoDB" id="10262320at2759"/>
<reference evidence="7" key="2">
    <citation type="submission" date="2004-02" db="EMBL/GenBank/DDBJ databases">
        <authorList>
            <consortium name="Genoscope"/>
            <consortium name="Whitehead Institute Centre for Genome Research"/>
        </authorList>
    </citation>
    <scope>NUCLEOTIDE SEQUENCE</scope>
</reference>
<organism evidence="7">
    <name type="scientific">Tetraodon nigroviridis</name>
    <name type="common">Spotted green pufferfish</name>
    <name type="synonym">Chelonodon nigroviridis</name>
    <dbReference type="NCBI Taxonomy" id="99883"/>
    <lineage>
        <taxon>Eukaryota</taxon>
        <taxon>Metazoa</taxon>
        <taxon>Chordata</taxon>
        <taxon>Craniata</taxon>
        <taxon>Vertebrata</taxon>
        <taxon>Euteleostomi</taxon>
        <taxon>Actinopterygii</taxon>
        <taxon>Neopterygii</taxon>
        <taxon>Teleostei</taxon>
        <taxon>Neoteleostei</taxon>
        <taxon>Acanthomorphata</taxon>
        <taxon>Eupercaria</taxon>
        <taxon>Tetraodontiformes</taxon>
        <taxon>Tetradontoidea</taxon>
        <taxon>Tetraodontidae</taxon>
        <taxon>Tetraodon</taxon>
    </lineage>
</organism>
<dbReference type="PROSITE" id="PS00661">
    <property type="entry name" value="FERM_2"/>
    <property type="match status" value="1"/>
</dbReference>
<dbReference type="InterPro" id="IPR011993">
    <property type="entry name" value="PH-like_dom_sf"/>
</dbReference>
<dbReference type="PROSITE" id="PS50945">
    <property type="entry name" value="I_LWEQ"/>
    <property type="match status" value="1"/>
</dbReference>
<dbReference type="InterPro" id="IPR002558">
    <property type="entry name" value="ILWEQ_dom"/>
</dbReference>
<reference evidence="7" key="1">
    <citation type="journal article" date="2004" name="Nature">
        <title>Genome duplication in the teleost fish Tetraodon nigroviridis reveals the early vertebrate proto-karyotype.</title>
        <authorList>
            <person name="Jaillon O."/>
            <person name="Aury J.-M."/>
            <person name="Brunet F."/>
            <person name="Petit J.-L."/>
            <person name="Stange-Thomann N."/>
            <person name="Mauceli E."/>
            <person name="Bouneau L."/>
            <person name="Fischer C."/>
            <person name="Ozouf-Costaz C."/>
            <person name="Bernot A."/>
            <person name="Nicaud S."/>
            <person name="Jaffe D."/>
            <person name="Fisher S."/>
            <person name="Lutfalla G."/>
            <person name="Dossat C."/>
            <person name="Segurens B."/>
            <person name="Dasilva C."/>
            <person name="Salanoubat M."/>
            <person name="Levy M."/>
            <person name="Boudet N."/>
            <person name="Castellano S."/>
            <person name="Anthouard V."/>
            <person name="Jubin C."/>
            <person name="Castelli V."/>
            <person name="Katinka M."/>
            <person name="Vacherie B."/>
            <person name="Biemont C."/>
            <person name="Skalli Z."/>
            <person name="Cattolico L."/>
            <person name="Poulain J."/>
            <person name="De Berardinis V."/>
            <person name="Cruaud C."/>
            <person name="Duprat S."/>
            <person name="Brottier P."/>
            <person name="Coutanceau J.-P."/>
            <person name="Gouzy J."/>
            <person name="Parra G."/>
            <person name="Lardier G."/>
            <person name="Chapple C."/>
            <person name="McKernan K.J."/>
            <person name="McEwan P."/>
            <person name="Bosak S."/>
            <person name="Kellis M."/>
            <person name="Volff J.-N."/>
            <person name="Guigo R."/>
            <person name="Zody M.C."/>
            <person name="Mesirov J."/>
            <person name="Lindblad-Toh K."/>
            <person name="Birren B."/>
            <person name="Nusbaum C."/>
            <person name="Kahn D."/>
            <person name="Robinson-Rechavi M."/>
            <person name="Laudet V."/>
            <person name="Schachter V."/>
            <person name="Quetier F."/>
            <person name="Saurin W."/>
            <person name="Scarpelli C."/>
            <person name="Wincker P."/>
            <person name="Lander E.S."/>
            <person name="Weissenbach J."/>
            <person name="Roest Crollius H."/>
        </authorList>
    </citation>
    <scope>NUCLEOTIDE SEQUENCE [LARGE SCALE GENOMIC DNA]</scope>
</reference>
<dbReference type="InterPro" id="IPR019747">
    <property type="entry name" value="FERM_CS"/>
</dbReference>
<dbReference type="GO" id="GO:0005886">
    <property type="term" value="C:plasma membrane"/>
    <property type="evidence" value="ECO:0007669"/>
    <property type="project" value="TreeGrafter"/>
</dbReference>
<evidence type="ECO:0000259" key="6">
    <source>
        <dbReference type="PROSITE" id="PS50945"/>
    </source>
</evidence>
<evidence type="ECO:0000259" key="5">
    <source>
        <dbReference type="PROSITE" id="PS50057"/>
    </source>
</evidence>
<accession>Q4SM32</accession>
<feature type="domain" description="FERM" evidence="5">
    <location>
        <begin position="88"/>
        <end position="441"/>
    </location>
</feature>
<dbReference type="Pfam" id="PF00373">
    <property type="entry name" value="FERM_M"/>
    <property type="match status" value="1"/>
</dbReference>
<dbReference type="Gene3D" id="3.10.20.90">
    <property type="entry name" value="Phosphatidylinositol 3-kinase Catalytic Subunit, Chain A, domain 1"/>
    <property type="match status" value="2"/>
</dbReference>
<evidence type="ECO:0000256" key="1">
    <source>
        <dbReference type="ARBA" id="ARBA00004245"/>
    </source>
</evidence>
<dbReference type="PANTHER" id="PTHR19981">
    <property type="entry name" value="TALIN"/>
    <property type="match status" value="1"/>
</dbReference>
<dbReference type="PROSITE" id="PS50057">
    <property type="entry name" value="FERM_3"/>
    <property type="match status" value="1"/>
</dbReference>
<dbReference type="Gene3D" id="2.30.29.30">
    <property type="entry name" value="Pleckstrin-homology domain (PH domain)/Phosphotyrosine-binding domain (PTB)"/>
    <property type="match status" value="1"/>
</dbReference>
<dbReference type="CDD" id="cd14473">
    <property type="entry name" value="FERM_B-lobe"/>
    <property type="match status" value="1"/>
</dbReference>
<keyword evidence="4" id="KW-0175">Coiled coil</keyword>
<feature type="domain" description="I/LWEQ" evidence="6">
    <location>
        <begin position="367"/>
        <end position="586"/>
    </location>
</feature>
<dbReference type="SMART" id="SM00307">
    <property type="entry name" value="ILWEQ"/>
    <property type="match status" value="1"/>
</dbReference>
<dbReference type="GO" id="GO:0005856">
    <property type="term" value="C:cytoskeleton"/>
    <property type="evidence" value="ECO:0007669"/>
    <property type="project" value="UniProtKB-SubCell"/>
</dbReference>
<proteinExistence type="predicted"/>
<dbReference type="GO" id="GO:0005737">
    <property type="term" value="C:cytoplasm"/>
    <property type="evidence" value="ECO:0007669"/>
    <property type="project" value="TreeGrafter"/>
</dbReference>
<dbReference type="FunFam" id="3.10.20.90:FF:000066">
    <property type="entry name" value="Talin 1"/>
    <property type="match status" value="1"/>
</dbReference>
<dbReference type="Pfam" id="PF16511">
    <property type="entry name" value="FERM_f0"/>
    <property type="match status" value="1"/>
</dbReference>
<dbReference type="AlphaFoldDB" id="Q4SM32"/>
<dbReference type="SUPFAM" id="SSF54236">
    <property type="entry name" value="Ubiquitin-like"/>
    <property type="match status" value="1"/>
</dbReference>
<dbReference type="InterPro" id="IPR032425">
    <property type="entry name" value="FERM_f0"/>
</dbReference>
<dbReference type="GO" id="GO:0030036">
    <property type="term" value="P:actin cytoskeleton organization"/>
    <property type="evidence" value="ECO:0007669"/>
    <property type="project" value="TreeGrafter"/>
</dbReference>
<dbReference type="KEGG" id="tng:GSTEN00015954G001"/>
<dbReference type="GO" id="GO:0005178">
    <property type="term" value="F:integrin binding"/>
    <property type="evidence" value="ECO:0007669"/>
    <property type="project" value="TreeGrafter"/>
</dbReference>
<dbReference type="Gene3D" id="1.20.1410.10">
    <property type="entry name" value="I/LWEQ domain"/>
    <property type="match status" value="2"/>
</dbReference>
<dbReference type="Gene3D" id="1.20.80.10">
    <property type="match status" value="1"/>
</dbReference>
<evidence type="ECO:0000313" key="7">
    <source>
        <dbReference type="EMBL" id="CAF98300.1"/>
    </source>
</evidence>
<dbReference type="CDD" id="cd10569">
    <property type="entry name" value="FERM_C_Talin"/>
    <property type="match status" value="1"/>
</dbReference>
<dbReference type="GO" id="GO:0003779">
    <property type="term" value="F:actin binding"/>
    <property type="evidence" value="ECO:0007669"/>
    <property type="project" value="InterPro"/>
</dbReference>
<dbReference type="GO" id="GO:0005925">
    <property type="term" value="C:focal adhesion"/>
    <property type="evidence" value="ECO:0007669"/>
    <property type="project" value="TreeGrafter"/>
</dbReference>
<keyword evidence="2" id="KW-0963">Cytoplasm</keyword>
<name>Q4SM32_TETNG</name>
<dbReference type="FunFam" id="2.30.29.30:FF:000028">
    <property type="entry name" value="Talin 2"/>
    <property type="match status" value="1"/>
</dbReference>
<keyword evidence="3" id="KW-0206">Cytoskeleton</keyword>
<dbReference type="InterPro" id="IPR019749">
    <property type="entry name" value="Band_41_domain"/>
</dbReference>
<dbReference type="FunFam" id="3.10.20.90:FF:000028">
    <property type="entry name" value="Talin 2"/>
    <property type="match status" value="1"/>
</dbReference>
<dbReference type="SUPFAM" id="SSF109885">
    <property type="entry name" value="I/LWEQ domain"/>
    <property type="match status" value="1"/>
</dbReference>
<dbReference type="SUPFAM" id="SSF50729">
    <property type="entry name" value="PH domain-like"/>
    <property type="match status" value="1"/>
</dbReference>
<dbReference type="InterPro" id="IPR000299">
    <property type="entry name" value="FERM_domain"/>
</dbReference>
<protein>
    <submittedName>
        <fullName evidence="7">(spotted green pufferfish) hypothetical protein</fullName>
    </submittedName>
</protein>
<dbReference type="InterPro" id="IPR035964">
    <property type="entry name" value="I/LWEQ_dom_sf"/>
</dbReference>
<dbReference type="InterPro" id="IPR029071">
    <property type="entry name" value="Ubiquitin-like_domsf"/>
</dbReference>
<dbReference type="SUPFAM" id="SSF47031">
    <property type="entry name" value="Second domain of FERM"/>
    <property type="match status" value="1"/>
</dbReference>
<dbReference type="SMART" id="SM01244">
    <property type="entry name" value="IRS"/>
    <property type="match status" value="1"/>
</dbReference>
<dbReference type="InterPro" id="IPR014352">
    <property type="entry name" value="FERM/acyl-CoA-bd_prot_sf"/>
</dbReference>
<feature type="coiled-coil region" evidence="4">
    <location>
        <begin position="517"/>
        <end position="581"/>
    </location>
</feature>
<dbReference type="InterPro" id="IPR035963">
    <property type="entry name" value="FERM_2"/>
</dbReference>
<dbReference type="FunFam" id="1.20.80.10:FF:000007">
    <property type="entry name" value="Talin 2"/>
    <property type="match status" value="1"/>
</dbReference>
<sequence length="595" mass="67329">MVALSLKICVRQCNVVKTMQFEPSTPVYDACRIIRERVPEAQTGQASDYGLFLSDDDPRKGIWLESGRTLDYYMLRNGDVLEYKKKQRPQKIKMLDCAIKTIMVDDSKTVGELLVTICSRIGITNYEEYSLIQEVTEDKKEDGMGTLKKDRTLLLRDERKMEKLKAKLHTDDDLNWLDHSRTFREQGVEESETLLLRRKFFYSDQNVDSRDPVQLNLLYVQARDDILNGSHPVSFDKACEFAGIQAQIQFGPHVEHKHKPGFLDLKEFLPKEYTKQRGSEKKIFQDHKNCGEMTEIEAKVKYVKLARSLQTYGVSFFLVKEKMKGKNKLVPRLLGITKESVMRVDEKTKDVVQEWPLTTVKRWAASPKSFTLKQSKDRFGLEGDEEATMLEESVSPKKGHLFLLKPPQADETLDFEEQILEAAKSIAAELSALVKSASAAQRELVAQGKVGSSLANAEDDGQWSQGLISAGHASEEKLISSAKQVAASTAQLLVACKVKASHDSEAMRRLQAAGNAVKRASDNLVRAAQKAAFEKNEDDSVVVKTKFVGGIAQIIAAQEEMLRKERELEEARKKLAQIRQQQYKFLPSELREDEG</sequence>
<dbReference type="SMART" id="SM00295">
    <property type="entry name" value="B41"/>
    <property type="match status" value="1"/>
</dbReference>
<comment type="caution">
    <text evidence="7">The sequence shown here is derived from an EMBL/GenBank/DDBJ whole genome shotgun (WGS) entry which is preliminary data.</text>
</comment>
<dbReference type="EMBL" id="CAAE01014555">
    <property type="protein sequence ID" value="CAF98300.1"/>
    <property type="molecule type" value="Genomic_DNA"/>
</dbReference>
<comment type="subcellular location">
    <subcellularLocation>
        <location evidence="1">Cytoplasm</location>
        <location evidence="1">Cytoskeleton</location>
    </subcellularLocation>
</comment>
<dbReference type="Pfam" id="PF01608">
    <property type="entry name" value="I_LWEQ"/>
    <property type="match status" value="1"/>
</dbReference>
<dbReference type="PANTHER" id="PTHR19981:SF34">
    <property type="entry name" value="TALIN-2"/>
    <property type="match status" value="1"/>
</dbReference>
<gene>
    <name evidence="7" type="ORF">GSTENG00015954001</name>
</gene>